<dbReference type="Proteomes" id="UP001154282">
    <property type="component" value="Unassembled WGS sequence"/>
</dbReference>
<dbReference type="GO" id="GO:0003677">
    <property type="term" value="F:DNA binding"/>
    <property type="evidence" value="ECO:0007669"/>
    <property type="project" value="UniProtKB-KW"/>
</dbReference>
<feature type="domain" description="TF-B3" evidence="7">
    <location>
        <begin position="34"/>
        <end position="132"/>
    </location>
</feature>
<dbReference type="Gene3D" id="2.40.330.10">
    <property type="entry name" value="DNA-binding pseudobarrel domain"/>
    <property type="match status" value="2"/>
</dbReference>
<dbReference type="InterPro" id="IPR050655">
    <property type="entry name" value="Plant_B3_domain"/>
</dbReference>
<dbReference type="GO" id="GO:0005634">
    <property type="term" value="C:nucleus"/>
    <property type="evidence" value="ECO:0007669"/>
    <property type="project" value="UniProtKB-SubCell"/>
</dbReference>
<dbReference type="EMBL" id="CAMGYJ010000007">
    <property type="protein sequence ID" value="CAI0446920.1"/>
    <property type="molecule type" value="Genomic_DNA"/>
</dbReference>
<protein>
    <recommendedName>
        <fullName evidence="7">TF-B3 domain-containing protein</fullName>
    </recommendedName>
</protein>
<comment type="subcellular location">
    <subcellularLocation>
        <location evidence="1">Nucleus</location>
    </subcellularLocation>
</comment>
<dbReference type="AlphaFoldDB" id="A0AAV0MKF3"/>
<evidence type="ECO:0000313" key="9">
    <source>
        <dbReference type="Proteomes" id="UP001154282"/>
    </source>
</evidence>
<dbReference type="SUPFAM" id="SSF101936">
    <property type="entry name" value="DNA-binding pseudobarrel domain"/>
    <property type="match status" value="2"/>
</dbReference>
<proteinExistence type="predicted"/>
<dbReference type="PROSITE" id="PS50863">
    <property type="entry name" value="B3"/>
    <property type="match status" value="2"/>
</dbReference>
<reference evidence="8" key="1">
    <citation type="submission" date="2022-08" db="EMBL/GenBank/DDBJ databases">
        <authorList>
            <person name="Gutierrez-Valencia J."/>
        </authorList>
    </citation>
    <scope>NUCLEOTIDE SEQUENCE</scope>
</reference>
<feature type="region of interest" description="Disordered" evidence="6">
    <location>
        <begin position="141"/>
        <end position="168"/>
    </location>
</feature>
<evidence type="ECO:0000256" key="2">
    <source>
        <dbReference type="ARBA" id="ARBA00023015"/>
    </source>
</evidence>
<dbReference type="CDD" id="cd10017">
    <property type="entry name" value="B3_DNA"/>
    <property type="match status" value="2"/>
</dbReference>
<evidence type="ECO:0000256" key="5">
    <source>
        <dbReference type="ARBA" id="ARBA00023242"/>
    </source>
</evidence>
<accession>A0AAV0MKF3</accession>
<dbReference type="InterPro" id="IPR003340">
    <property type="entry name" value="B3_DNA-bd"/>
</dbReference>
<name>A0AAV0MKF3_9ROSI</name>
<evidence type="ECO:0000256" key="4">
    <source>
        <dbReference type="ARBA" id="ARBA00023163"/>
    </source>
</evidence>
<gene>
    <name evidence="8" type="ORF">LITE_LOCUS29212</name>
</gene>
<keyword evidence="2" id="KW-0805">Transcription regulation</keyword>
<evidence type="ECO:0000259" key="7">
    <source>
        <dbReference type="PROSITE" id="PS50863"/>
    </source>
</evidence>
<evidence type="ECO:0000256" key="6">
    <source>
        <dbReference type="SAM" id="MobiDB-lite"/>
    </source>
</evidence>
<evidence type="ECO:0000256" key="1">
    <source>
        <dbReference type="ARBA" id="ARBA00004123"/>
    </source>
</evidence>
<keyword evidence="5" id="KW-0539">Nucleus</keyword>
<comment type="caution">
    <text evidence="8">The sequence shown here is derived from an EMBL/GenBank/DDBJ whole genome shotgun (WGS) entry which is preliminary data.</text>
</comment>
<feature type="domain" description="TF-B3" evidence="7">
    <location>
        <begin position="228"/>
        <end position="326"/>
    </location>
</feature>
<feature type="region of interest" description="Disordered" evidence="6">
    <location>
        <begin position="1"/>
        <end position="29"/>
    </location>
</feature>
<keyword evidence="4" id="KW-0804">Transcription</keyword>
<dbReference type="PANTHER" id="PTHR31920:SF37">
    <property type="entry name" value="B3 DOMAIN-CONTAINING TRANSCRIPTION FACTOR VRN1"/>
    <property type="match status" value="1"/>
</dbReference>
<evidence type="ECO:0000313" key="8">
    <source>
        <dbReference type="EMBL" id="CAI0446920.1"/>
    </source>
</evidence>
<evidence type="ECO:0000256" key="3">
    <source>
        <dbReference type="ARBA" id="ARBA00023125"/>
    </source>
</evidence>
<dbReference type="PANTHER" id="PTHR31920">
    <property type="entry name" value="B3 DOMAIN-CONTAINING"/>
    <property type="match status" value="1"/>
</dbReference>
<dbReference type="SMART" id="SM01019">
    <property type="entry name" value="B3"/>
    <property type="match status" value="2"/>
</dbReference>
<dbReference type="InterPro" id="IPR015300">
    <property type="entry name" value="DNA-bd_pseudobarrel_sf"/>
</dbReference>
<dbReference type="Pfam" id="PF02362">
    <property type="entry name" value="B3"/>
    <property type="match status" value="2"/>
</dbReference>
<keyword evidence="3" id="KW-0238">DNA-binding</keyword>
<organism evidence="8 9">
    <name type="scientific">Linum tenue</name>
    <dbReference type="NCBI Taxonomy" id="586396"/>
    <lineage>
        <taxon>Eukaryota</taxon>
        <taxon>Viridiplantae</taxon>
        <taxon>Streptophyta</taxon>
        <taxon>Embryophyta</taxon>
        <taxon>Tracheophyta</taxon>
        <taxon>Spermatophyta</taxon>
        <taxon>Magnoliopsida</taxon>
        <taxon>eudicotyledons</taxon>
        <taxon>Gunneridae</taxon>
        <taxon>Pentapetalae</taxon>
        <taxon>rosids</taxon>
        <taxon>fabids</taxon>
        <taxon>Malpighiales</taxon>
        <taxon>Linaceae</taxon>
        <taxon>Linum</taxon>
    </lineage>
</organism>
<sequence>MPVRKLKRAAPNNSGPSRRRRLKKSSSPDGSSMVFFSIMLPSVMEKKKLKLPVKFVRRYGRQLGGNMAQLHLPNGSVWSVGVSRGRGTRIQDILLDKGWASFMDKNSVSLHYFLTFKYVRESIFHVRIYDLTTCEIPYPPIHDPTDNNGGESSVIYLGSTKSEDNDDDDNVVDEALDSRGEEEWVPILNELEAREIYVSWKFSSTFRKMSEASKKALREAIKNKLEDGPSFVAVIMSRGRHNLIVPTGFVKQNLTGDGEAVILKEVSGGGKWVVEASFGGDGMFRLLGEEWQRFYHENNLEAGDLCLFQLMPKEKVEFLVSIYRASPFGG</sequence>
<keyword evidence="9" id="KW-1185">Reference proteome</keyword>